<evidence type="ECO:0000313" key="3">
    <source>
        <dbReference type="Proteomes" id="UP000799537"/>
    </source>
</evidence>
<name>A0A6A6CLD2_ZASCE</name>
<dbReference type="RefSeq" id="XP_033667849.1">
    <property type="nucleotide sequence ID" value="XM_033812801.1"/>
</dbReference>
<accession>A0A6A6CLD2</accession>
<gene>
    <name evidence="2" type="ORF">M409DRAFT_54720</name>
</gene>
<dbReference type="Proteomes" id="UP000799537">
    <property type="component" value="Unassembled WGS sequence"/>
</dbReference>
<sequence length="434" mass="46366">MAERATVWGGCRWSVGGRVQCAKSHDGDWDDDDDDDDEVVGRRAWGAPGLSQSESGVRGACWRCRTLGKGRSKKGIPGGGQAIPEAAMCLASYAALEHPLSNACHDADTDVNADPGLAVAACHFESARLPRRPRAYEEGGGERTSLLPVEECAAGGVWSFNPSLAAHATLTPPRQKTCSRSALSTSTTAVLIAQSYAPHHGAAHGIGARGLVYKLSPGQALAKQQQQQQLHMHAIVATGRVHSAAPSPLSTPSRYNITFTRPQSTLPSSPTPAGRCWHYSWGGLKASSNHSARVPRIDDTPPVAPTPEQGKRGNTAGRHLQASDHGRCCSRTCSSTKLLLSCARAHTLSAKFARQTRNLRAGTLLEIDFHHPSRQFGSTMPIEGLPVSDLFKSVKTKPLPRFAASSKRKCLSRVSYLSRGAAKRHFITAPSPCL</sequence>
<dbReference type="EMBL" id="ML993595">
    <property type="protein sequence ID" value="KAF2166960.1"/>
    <property type="molecule type" value="Genomic_DNA"/>
</dbReference>
<feature type="region of interest" description="Disordered" evidence="1">
    <location>
        <begin position="291"/>
        <end position="326"/>
    </location>
</feature>
<evidence type="ECO:0000313" key="2">
    <source>
        <dbReference type="EMBL" id="KAF2166960.1"/>
    </source>
</evidence>
<reference evidence="2" key="1">
    <citation type="journal article" date="2020" name="Stud. Mycol.">
        <title>101 Dothideomycetes genomes: a test case for predicting lifestyles and emergence of pathogens.</title>
        <authorList>
            <person name="Haridas S."/>
            <person name="Albert R."/>
            <person name="Binder M."/>
            <person name="Bloem J."/>
            <person name="Labutti K."/>
            <person name="Salamov A."/>
            <person name="Andreopoulos B."/>
            <person name="Baker S."/>
            <person name="Barry K."/>
            <person name="Bills G."/>
            <person name="Bluhm B."/>
            <person name="Cannon C."/>
            <person name="Castanera R."/>
            <person name="Culley D."/>
            <person name="Daum C."/>
            <person name="Ezra D."/>
            <person name="Gonzalez J."/>
            <person name="Henrissat B."/>
            <person name="Kuo A."/>
            <person name="Liang C."/>
            <person name="Lipzen A."/>
            <person name="Lutzoni F."/>
            <person name="Magnuson J."/>
            <person name="Mondo S."/>
            <person name="Nolan M."/>
            <person name="Ohm R."/>
            <person name="Pangilinan J."/>
            <person name="Park H.-J."/>
            <person name="Ramirez L."/>
            <person name="Alfaro M."/>
            <person name="Sun H."/>
            <person name="Tritt A."/>
            <person name="Yoshinaga Y."/>
            <person name="Zwiers L.-H."/>
            <person name="Turgeon B."/>
            <person name="Goodwin S."/>
            <person name="Spatafora J."/>
            <person name="Crous P."/>
            <person name="Grigoriev I."/>
        </authorList>
    </citation>
    <scope>NUCLEOTIDE SEQUENCE</scope>
    <source>
        <strain evidence="2">ATCC 36951</strain>
    </source>
</reference>
<dbReference type="AlphaFoldDB" id="A0A6A6CLD2"/>
<organism evidence="2 3">
    <name type="scientific">Zasmidium cellare ATCC 36951</name>
    <dbReference type="NCBI Taxonomy" id="1080233"/>
    <lineage>
        <taxon>Eukaryota</taxon>
        <taxon>Fungi</taxon>
        <taxon>Dikarya</taxon>
        <taxon>Ascomycota</taxon>
        <taxon>Pezizomycotina</taxon>
        <taxon>Dothideomycetes</taxon>
        <taxon>Dothideomycetidae</taxon>
        <taxon>Mycosphaerellales</taxon>
        <taxon>Mycosphaerellaceae</taxon>
        <taxon>Zasmidium</taxon>
    </lineage>
</organism>
<protein>
    <submittedName>
        <fullName evidence="2">Uncharacterized protein</fullName>
    </submittedName>
</protein>
<keyword evidence="3" id="KW-1185">Reference proteome</keyword>
<evidence type="ECO:0000256" key="1">
    <source>
        <dbReference type="SAM" id="MobiDB-lite"/>
    </source>
</evidence>
<proteinExistence type="predicted"/>
<dbReference type="GeneID" id="54566073"/>